<dbReference type="GO" id="GO:0016887">
    <property type="term" value="F:ATP hydrolysis activity"/>
    <property type="evidence" value="ECO:0007669"/>
    <property type="project" value="TreeGrafter"/>
</dbReference>
<evidence type="ECO:0000256" key="8">
    <source>
        <dbReference type="ARBA" id="ARBA00022840"/>
    </source>
</evidence>
<keyword evidence="6" id="KW-0378">Hydrolase</keyword>
<evidence type="ECO:0000256" key="11">
    <source>
        <dbReference type="ARBA" id="ARBA00023125"/>
    </source>
</evidence>
<dbReference type="InterPro" id="IPR014012">
    <property type="entry name" value="HSA_dom"/>
</dbReference>
<evidence type="ECO:0000256" key="17">
    <source>
        <dbReference type="ARBA" id="ARBA00047995"/>
    </source>
</evidence>
<evidence type="ECO:0000256" key="3">
    <source>
        <dbReference type="ARBA" id="ARBA00011826"/>
    </source>
</evidence>
<evidence type="ECO:0000259" key="22">
    <source>
        <dbReference type="PROSITE" id="PS51204"/>
    </source>
</evidence>
<keyword evidence="24" id="KW-1185">Reference proteome</keyword>
<dbReference type="SMART" id="SM00487">
    <property type="entry name" value="DEXDc"/>
    <property type="match status" value="1"/>
</dbReference>
<dbReference type="GO" id="GO:0005524">
    <property type="term" value="F:ATP binding"/>
    <property type="evidence" value="ECO:0007669"/>
    <property type="project" value="UniProtKB-KW"/>
</dbReference>
<dbReference type="GO" id="GO:0006338">
    <property type="term" value="P:chromatin remodeling"/>
    <property type="evidence" value="ECO:0007669"/>
    <property type="project" value="TreeGrafter"/>
</dbReference>
<dbReference type="Gene3D" id="3.40.50.10810">
    <property type="entry name" value="Tandem AAA-ATPase domain"/>
    <property type="match status" value="1"/>
</dbReference>
<organism evidence="23 24">
    <name type="scientific">Sugiyamaella lignohabitans</name>
    <dbReference type="NCBI Taxonomy" id="796027"/>
    <lineage>
        <taxon>Eukaryota</taxon>
        <taxon>Fungi</taxon>
        <taxon>Dikarya</taxon>
        <taxon>Ascomycota</taxon>
        <taxon>Saccharomycotina</taxon>
        <taxon>Dipodascomycetes</taxon>
        <taxon>Dipodascales</taxon>
        <taxon>Trichomonascaceae</taxon>
        <taxon>Sugiyamaella</taxon>
    </lineage>
</organism>
<dbReference type="OrthoDB" id="372624at2759"/>
<evidence type="ECO:0000259" key="21">
    <source>
        <dbReference type="PROSITE" id="PS51194"/>
    </source>
</evidence>
<feature type="compositionally biased region" description="Basic and acidic residues" evidence="19">
    <location>
        <begin position="487"/>
        <end position="496"/>
    </location>
</feature>
<keyword evidence="12" id="KW-0010">Activator</keyword>
<dbReference type="EC" id="3.6.4.12" evidence="4"/>
<evidence type="ECO:0000256" key="15">
    <source>
        <dbReference type="ARBA" id="ARBA00037570"/>
    </source>
</evidence>
<keyword evidence="7" id="KW-0347">Helicase</keyword>
<gene>
    <name evidence="23" type="primary">SWR1</name>
    <name evidence="23" type="ORF">AWJ20_1969</name>
</gene>
<dbReference type="Pfam" id="PF07529">
    <property type="entry name" value="HSA"/>
    <property type="match status" value="1"/>
</dbReference>
<dbReference type="Proteomes" id="UP000189580">
    <property type="component" value="Chromosome b"/>
</dbReference>
<evidence type="ECO:0000256" key="1">
    <source>
        <dbReference type="ARBA" id="ARBA00004123"/>
    </source>
</evidence>
<feature type="compositionally biased region" description="Acidic residues" evidence="19">
    <location>
        <begin position="299"/>
        <end position="308"/>
    </location>
</feature>
<evidence type="ECO:0000256" key="2">
    <source>
        <dbReference type="ARBA" id="ARBA00009220"/>
    </source>
</evidence>
<dbReference type="InterPro" id="IPR050520">
    <property type="entry name" value="INO80/SWR1_helicase"/>
</dbReference>
<evidence type="ECO:0000256" key="18">
    <source>
        <dbReference type="ARBA" id="ARBA00074297"/>
    </source>
</evidence>
<proteinExistence type="inferred from homology"/>
<dbReference type="FunFam" id="3.40.50.10810:FF:000005">
    <property type="entry name" value="Photoperiod-independent early flowering 1"/>
    <property type="match status" value="1"/>
</dbReference>
<feature type="compositionally biased region" description="Acidic residues" evidence="19">
    <location>
        <begin position="460"/>
        <end position="486"/>
    </location>
</feature>
<evidence type="ECO:0000256" key="14">
    <source>
        <dbReference type="ARBA" id="ARBA00023242"/>
    </source>
</evidence>
<evidence type="ECO:0000256" key="5">
    <source>
        <dbReference type="ARBA" id="ARBA00022741"/>
    </source>
</evidence>
<accession>A0A167ERA9</accession>
<keyword evidence="5" id="KW-0547">Nucleotide-binding</keyword>
<evidence type="ECO:0000256" key="9">
    <source>
        <dbReference type="ARBA" id="ARBA00022853"/>
    </source>
</evidence>
<dbReference type="RefSeq" id="XP_018736858.1">
    <property type="nucleotide sequence ID" value="XM_018878888.1"/>
</dbReference>
<feature type="compositionally biased region" description="Acidic residues" evidence="19">
    <location>
        <begin position="379"/>
        <end position="393"/>
    </location>
</feature>
<feature type="compositionally biased region" description="Low complexity" evidence="19">
    <location>
        <begin position="7"/>
        <end position="16"/>
    </location>
</feature>
<evidence type="ECO:0000259" key="20">
    <source>
        <dbReference type="PROSITE" id="PS51192"/>
    </source>
</evidence>
<dbReference type="InterPro" id="IPR001650">
    <property type="entry name" value="Helicase_C-like"/>
</dbReference>
<comment type="subcellular location">
    <subcellularLocation>
        <location evidence="1">Nucleus</location>
    </subcellularLocation>
</comment>
<keyword evidence="9" id="KW-0156">Chromatin regulator</keyword>
<feature type="compositionally biased region" description="Acidic residues" evidence="19">
    <location>
        <begin position="403"/>
        <end position="440"/>
    </location>
</feature>
<feature type="region of interest" description="Disordered" evidence="19">
    <location>
        <begin position="1"/>
        <end position="56"/>
    </location>
</feature>
<dbReference type="GeneID" id="30033828"/>
<dbReference type="GO" id="GO:0003677">
    <property type="term" value="F:DNA binding"/>
    <property type="evidence" value="ECO:0007669"/>
    <property type="project" value="UniProtKB-KW"/>
</dbReference>
<reference evidence="23 24" key="1">
    <citation type="submission" date="2016-02" db="EMBL/GenBank/DDBJ databases">
        <title>Complete genome sequence and transcriptome regulation of the pentose utilising yeast Sugiyamaella lignohabitans.</title>
        <authorList>
            <person name="Bellasio M."/>
            <person name="Peymann A."/>
            <person name="Valli M."/>
            <person name="Sipitzky M."/>
            <person name="Graf A."/>
            <person name="Sauer M."/>
            <person name="Marx H."/>
            <person name="Mattanovich D."/>
        </authorList>
    </citation>
    <scope>NUCLEOTIDE SEQUENCE [LARGE SCALE GENOMIC DNA]</scope>
    <source>
        <strain evidence="23 24">CBS 10342</strain>
    </source>
</reference>
<dbReference type="KEGG" id="slb:AWJ20_1969"/>
<feature type="compositionally biased region" description="Acidic residues" evidence="19">
    <location>
        <begin position="328"/>
        <end position="349"/>
    </location>
</feature>
<comment type="catalytic activity">
    <reaction evidence="17">
        <text>ATP + H2O = ADP + phosphate + H(+)</text>
        <dbReference type="Rhea" id="RHEA:13065"/>
        <dbReference type="ChEBI" id="CHEBI:15377"/>
        <dbReference type="ChEBI" id="CHEBI:15378"/>
        <dbReference type="ChEBI" id="CHEBI:30616"/>
        <dbReference type="ChEBI" id="CHEBI:43474"/>
        <dbReference type="ChEBI" id="CHEBI:456216"/>
        <dbReference type="EC" id="3.6.4.12"/>
    </reaction>
</comment>
<evidence type="ECO:0000256" key="16">
    <source>
        <dbReference type="ARBA" id="ARBA00040599"/>
    </source>
</evidence>
<dbReference type="Pfam" id="PF00176">
    <property type="entry name" value="SNF2-rel_dom"/>
    <property type="match status" value="1"/>
</dbReference>
<evidence type="ECO:0000256" key="19">
    <source>
        <dbReference type="SAM" id="MobiDB-lite"/>
    </source>
</evidence>
<keyword evidence="13" id="KW-0804">Transcription</keyword>
<dbReference type="InterPro" id="IPR049730">
    <property type="entry name" value="SNF2/RAD54-like_C"/>
</dbReference>
<dbReference type="CDD" id="cd18793">
    <property type="entry name" value="SF2_C_SNF"/>
    <property type="match status" value="1"/>
</dbReference>
<comment type="function">
    <text evidence="15">Catalytic component of the SWR1 complex which mediates the ATP-dependent exchange of histone H2A for the H2A variant HZT1 leading to transcriptional regulation of selected genes by chromatin remodeling.</text>
</comment>
<dbReference type="GO" id="GO:0000812">
    <property type="term" value="C:Swr1 complex"/>
    <property type="evidence" value="ECO:0007669"/>
    <property type="project" value="EnsemblFungi"/>
</dbReference>
<dbReference type="PANTHER" id="PTHR45685:SF1">
    <property type="entry name" value="HELICASE SRCAP"/>
    <property type="match status" value="1"/>
</dbReference>
<feature type="compositionally biased region" description="Acidic residues" evidence="19">
    <location>
        <begin position="30"/>
        <end position="47"/>
    </location>
</feature>
<dbReference type="Gene3D" id="1.20.120.850">
    <property type="entry name" value="SWI2/SNF2 ATPases, N-terminal domain"/>
    <property type="match status" value="1"/>
</dbReference>
<feature type="region of interest" description="Disordered" evidence="19">
    <location>
        <begin position="1288"/>
        <end position="1365"/>
    </location>
</feature>
<evidence type="ECO:0000256" key="12">
    <source>
        <dbReference type="ARBA" id="ARBA00023159"/>
    </source>
</evidence>
<feature type="domain" description="Helicase C-terminal" evidence="21">
    <location>
        <begin position="1078"/>
        <end position="1228"/>
    </location>
</feature>
<dbReference type="EMBL" id="CP014503">
    <property type="protein sequence ID" value="ANB14381.1"/>
    <property type="molecule type" value="Genomic_DNA"/>
</dbReference>
<feature type="region of interest" description="Disordered" evidence="19">
    <location>
        <begin position="372"/>
        <end position="520"/>
    </location>
</feature>
<evidence type="ECO:0000256" key="10">
    <source>
        <dbReference type="ARBA" id="ARBA00023015"/>
    </source>
</evidence>
<dbReference type="InterPro" id="IPR027417">
    <property type="entry name" value="P-loop_NTPase"/>
</dbReference>
<comment type="subunit">
    <text evidence="3">Component of the SWR1 chromatin-remodeling complex.</text>
</comment>
<feature type="domain" description="HSA" evidence="22">
    <location>
        <begin position="164"/>
        <end position="237"/>
    </location>
</feature>
<keyword evidence="8" id="KW-0067">ATP-binding</keyword>
<keyword evidence="14" id="KW-0539">Nucleus</keyword>
<dbReference type="CDD" id="cd18003">
    <property type="entry name" value="DEXQc_SRCAP"/>
    <property type="match status" value="1"/>
</dbReference>
<evidence type="ECO:0000256" key="6">
    <source>
        <dbReference type="ARBA" id="ARBA00022801"/>
    </source>
</evidence>
<evidence type="ECO:0000313" key="24">
    <source>
        <dbReference type="Proteomes" id="UP000189580"/>
    </source>
</evidence>
<dbReference type="Gene3D" id="3.40.50.300">
    <property type="entry name" value="P-loop containing nucleotide triphosphate hydrolases"/>
    <property type="match status" value="1"/>
</dbReference>
<dbReference type="FunFam" id="3.40.50.300:FF:000655">
    <property type="entry name" value="Protein PHOTOPERIOD-INDEPENDENT EARLY FLOWERING 1"/>
    <property type="match status" value="1"/>
</dbReference>
<feature type="region of interest" description="Disordered" evidence="19">
    <location>
        <begin position="295"/>
        <end position="353"/>
    </location>
</feature>
<feature type="compositionally biased region" description="Polar residues" evidence="19">
    <location>
        <begin position="1310"/>
        <end position="1321"/>
    </location>
</feature>
<dbReference type="GO" id="GO:0003678">
    <property type="term" value="F:DNA helicase activity"/>
    <property type="evidence" value="ECO:0007669"/>
    <property type="project" value="UniProtKB-EC"/>
</dbReference>
<dbReference type="PROSITE" id="PS00690">
    <property type="entry name" value="DEAH_ATP_HELICASE"/>
    <property type="match status" value="1"/>
</dbReference>
<sequence length="1380" mass="157358">MKKGKTPSKSTPKDSTNASSSRKKSQKDNNDDESQSESSFDSDDDSEVLYNDFGERINIPSYESDFATDDLSSGDEEKIPRLKFKFSVPNQTVTHPSHLSNPKFGGSLEKYLDSFISLDDDITLEERDSFVDDQVEVRNRIERAKKSGLLQRHTHGLATNIEKFADPPSFDISNNHHSHLVSHAIYFARLMTEERKAHISRARRIANIVDLHFKRLSGAEEKERKQFERSMRQLARRTGAEVMKKWKVAEKVVRQRRQQALEEQQRNEGKLQLNQILKQSAQLLEARTEKMTASVNVDDLSDATDENESAGSLADSDDESDAGGSESSDNDSEVMSSSDDDSEVEDVDDEKLTVEQLKEKYSKLKSVTFNDLENKVDVDIIESEDEDEEETVEIDEKAKSLYEEEQSGDSDESVAMDSEFDSDEDDSDESEEASDEEDEPASLASLFNKPQSNDDKQVEADDEQDEYKEPEIEVDIEANQEDQDSDASDKSIKHSSPDTPTSTPEHEHGEIADGTVTTTSHIPTPFLLRGKLREYQSDGLDWLAGLYNTDTNGILADEMGLGKTIQTISLISYLACEKHIWGPHLIVVPTSVMLNWEMEFKRFAPGFKVMTYYGNPNQRKEKRKGWNKENTWHVCITSYQLVLQDRNVFKRKKWHYMILDEAHNIKNFRSQRWQALLNFNSERRLLLTGTPLQNNLMELWSLLYFLMPSSKGSAMLPDGFANLKDFQEWFARPVDKLVEGGGQDADDETRATVLKLHQILRPYLLRRLKADVEKQMPAKYEHIVYCRLSKRQRYLYDDFMSRAQTRETLSSGNFLSIINCLMQLRKVCNHPDLFEVRPIVTSLAIGKSVVSNFEPLDIIVRKRLLRESYEDHVNLLTLNLLPIKNEGSSFVDWQTIQQLQAYTPMVNELNELVTQLKTSPVQPNYVSIEGNTKYQEYRAKQSRCDKLQHSIYLNFFRCSRKPIYGNDLVSAVTLQNHRPRRSGFDWRQSDALSEMKLSYEQRDEQMKEIITRYAFVTPKVVCLNMTRLTLAPVVEEMQSPENQLLLSRQQTFHEAQVKLSIAFPDKRLLQYDCGKLQRLSTLMRDLIDGGHRALIFTQMTKVLDILEQFLNIHGWRYLRLDGATKVEQRQVLTERFNTDARIPVFILSTRSGGLGINLTGADTVIFYDSDWNPSMDKQCQDRCHRIGQTRDVHIYRFVSEYTIESNILRKATQKQILDNVVIQEGDFTTDYFHKMSVKELVGDVAGVDLDHDLAEPPQNSRSLAKALAQAEDADDAVAASVAMREANLDAEDFSERATSTAATPGRSESEQPTGVSEQSVEPPTGASVEPTDGSVEPSVEPDALQSEQEPDLSDSEESDDGIGHIDDYMIKFIEAGYFGD</sequence>
<dbReference type="InterPro" id="IPR002464">
    <property type="entry name" value="DNA/RNA_helicase_DEAH_CS"/>
</dbReference>
<evidence type="ECO:0000256" key="4">
    <source>
        <dbReference type="ARBA" id="ARBA00012551"/>
    </source>
</evidence>
<dbReference type="InterPro" id="IPR014001">
    <property type="entry name" value="Helicase_ATP-bd"/>
</dbReference>
<dbReference type="GO" id="GO:0042393">
    <property type="term" value="F:histone binding"/>
    <property type="evidence" value="ECO:0007669"/>
    <property type="project" value="TreeGrafter"/>
</dbReference>
<keyword evidence="11" id="KW-0238">DNA-binding</keyword>
<dbReference type="Pfam" id="PF00271">
    <property type="entry name" value="Helicase_C"/>
    <property type="match status" value="1"/>
</dbReference>
<evidence type="ECO:0000313" key="23">
    <source>
        <dbReference type="EMBL" id="ANB14381.1"/>
    </source>
</evidence>
<dbReference type="PROSITE" id="PS51192">
    <property type="entry name" value="HELICASE_ATP_BIND_1"/>
    <property type="match status" value="1"/>
</dbReference>
<evidence type="ECO:0000256" key="7">
    <source>
        <dbReference type="ARBA" id="ARBA00022806"/>
    </source>
</evidence>
<dbReference type="InterPro" id="IPR038718">
    <property type="entry name" value="SNF2-like_sf"/>
</dbReference>
<dbReference type="SMART" id="SM00490">
    <property type="entry name" value="HELICc"/>
    <property type="match status" value="1"/>
</dbReference>
<feature type="compositionally biased region" description="Acidic residues" evidence="19">
    <location>
        <begin position="1348"/>
        <end position="1360"/>
    </location>
</feature>
<dbReference type="InterPro" id="IPR000330">
    <property type="entry name" value="SNF2_N"/>
</dbReference>
<dbReference type="PROSITE" id="PS51204">
    <property type="entry name" value="HSA"/>
    <property type="match status" value="1"/>
</dbReference>
<evidence type="ECO:0000256" key="13">
    <source>
        <dbReference type="ARBA" id="ARBA00023163"/>
    </source>
</evidence>
<name>A0A167ERA9_9ASCO</name>
<protein>
    <recommendedName>
        <fullName evidence="16">Helicase SWR1</fullName>
        <ecNumber evidence="4">3.6.4.12</ecNumber>
    </recommendedName>
    <alternativeName>
        <fullName evidence="18">Helicase swr1</fullName>
    </alternativeName>
</protein>
<feature type="domain" description="Helicase ATP-binding" evidence="20">
    <location>
        <begin position="544"/>
        <end position="709"/>
    </location>
</feature>
<keyword evidence="10" id="KW-0805">Transcription regulation</keyword>
<comment type="similarity">
    <text evidence="2">Belongs to the SNF2/RAD54 helicase family. SWR1 subfamily.</text>
</comment>
<dbReference type="SUPFAM" id="SSF52540">
    <property type="entry name" value="P-loop containing nucleoside triphosphate hydrolases"/>
    <property type="match status" value="2"/>
</dbReference>
<dbReference type="PROSITE" id="PS51194">
    <property type="entry name" value="HELICASE_CTER"/>
    <property type="match status" value="1"/>
</dbReference>
<dbReference type="PANTHER" id="PTHR45685">
    <property type="entry name" value="HELICASE SRCAP-RELATED"/>
    <property type="match status" value="1"/>
</dbReference>